<sequence length="547" mass="62789">MDNYYCKSNKFFKYLTDRKLFFNSMLGQKKFSRRNYFTLRFSYFDIFNIRSNKKAKLLNGGCNGNIPNSAPIANCVTPNRENSNYHDKSFACDGYHVCNDQQDDRVQVRNYHSHHIDVQHSYQQSQMYRSSAEDHYELQQAQYGYSNSNGSTVCGPRTGGPNLVNKQLVLPFVPPSFPNKSQDGVTHLIKPSEYLKSISDKRSCPSSARSTDTEDYMHIQVANQHGVNCEPPKPPPPPPLPIHPLMHHNEKQNSVKTGNIQHVSVVNQDTATRKQHQPLSAISIQDLNSVQLRRTDTQKMPKPYQMPARSLSMQCLTTSADSYLKTDLIAELKISKDITGIKKMKVEKQLASQFDTEHYSEISKQFSTNNYMEQLCMQIPEKDQAGNIIPDWKRQMMAKKAAERAKKEFEERMAKEAENRRLSQIPQWKRDLLARREETENKLKASIYTPKVEENNRIAETWHLKNRAISIDNINLVSPSVDSQLLASGTFDSNKENKDQNEQALISNILTTDEDINSNQYSKGDDADNIIPWRAQLRKTNSRLSLI</sequence>
<organism evidence="3">
    <name type="scientific">Zeugodacus cucurbitae</name>
    <name type="common">Melon fruit fly</name>
    <name type="synonym">Bactrocera cucurbitae</name>
    <dbReference type="NCBI Taxonomy" id="28588"/>
    <lineage>
        <taxon>Eukaryota</taxon>
        <taxon>Metazoa</taxon>
        <taxon>Ecdysozoa</taxon>
        <taxon>Arthropoda</taxon>
        <taxon>Hexapoda</taxon>
        <taxon>Insecta</taxon>
        <taxon>Pterygota</taxon>
        <taxon>Neoptera</taxon>
        <taxon>Endopterygota</taxon>
        <taxon>Diptera</taxon>
        <taxon>Brachycera</taxon>
        <taxon>Muscomorpha</taxon>
        <taxon>Tephritoidea</taxon>
        <taxon>Tephritidae</taxon>
        <taxon>Zeugodacus</taxon>
        <taxon>Zeugodacus</taxon>
    </lineage>
</organism>
<protein>
    <submittedName>
        <fullName evidence="3">Phostensin</fullName>
    </submittedName>
</protein>
<keyword evidence="2" id="KW-0040">ANK repeat</keyword>
<proteinExistence type="predicted"/>
<evidence type="ECO:0000256" key="1">
    <source>
        <dbReference type="ARBA" id="ARBA00022737"/>
    </source>
</evidence>
<dbReference type="InterPro" id="IPR052420">
    <property type="entry name" value="Espin/Espin-like"/>
</dbReference>
<dbReference type="EMBL" id="GBXI01001178">
    <property type="protein sequence ID" value="JAD13114.1"/>
    <property type="molecule type" value="Transcribed_RNA"/>
</dbReference>
<name>A0A0A1XP28_ZEUCU</name>
<accession>A0A0A1XP28</accession>
<evidence type="ECO:0000313" key="3">
    <source>
        <dbReference type="EMBL" id="JAD13114.1"/>
    </source>
</evidence>
<reference evidence="3" key="2">
    <citation type="journal article" date="2015" name="Gigascience">
        <title>Reconstructing a comprehensive transcriptome assembly of a white-pupal translocated strain of the pest fruit fly Bactrocera cucurbitae.</title>
        <authorList>
            <person name="Sim S.B."/>
            <person name="Calla B."/>
            <person name="Hall B."/>
            <person name="DeRego T."/>
            <person name="Geib S.M."/>
        </authorList>
    </citation>
    <scope>NUCLEOTIDE SEQUENCE</scope>
</reference>
<keyword evidence="1" id="KW-0677">Repeat</keyword>
<dbReference type="PANTHER" id="PTHR24153:SF8">
    <property type="entry name" value="FORKED, ISOFORM F"/>
    <property type="match status" value="1"/>
</dbReference>
<dbReference type="AlphaFoldDB" id="A0A0A1XP28"/>
<dbReference type="GO" id="GO:0051015">
    <property type="term" value="F:actin filament binding"/>
    <property type="evidence" value="ECO:0007669"/>
    <property type="project" value="TreeGrafter"/>
</dbReference>
<dbReference type="GO" id="GO:0051017">
    <property type="term" value="P:actin filament bundle assembly"/>
    <property type="evidence" value="ECO:0007669"/>
    <property type="project" value="TreeGrafter"/>
</dbReference>
<dbReference type="PANTHER" id="PTHR24153">
    <property type="entry name" value="ESPIN"/>
    <property type="match status" value="1"/>
</dbReference>
<dbReference type="GO" id="GO:0005737">
    <property type="term" value="C:cytoplasm"/>
    <property type="evidence" value="ECO:0007669"/>
    <property type="project" value="TreeGrafter"/>
</dbReference>
<evidence type="ECO:0000256" key="2">
    <source>
        <dbReference type="ARBA" id="ARBA00023043"/>
    </source>
</evidence>
<gene>
    <name evidence="3" type="primary">PPP1R18</name>
    <name evidence="3" type="ORF">g.15026</name>
</gene>
<reference evidence="3" key="1">
    <citation type="submission" date="2014-11" db="EMBL/GenBank/DDBJ databases">
        <authorList>
            <person name="Geib S."/>
        </authorList>
    </citation>
    <scope>NUCLEOTIDE SEQUENCE</scope>
</reference>